<reference evidence="3 4" key="1">
    <citation type="submission" date="2023-04" db="EMBL/GenBank/DDBJ databases">
        <title>Genome Encyclopedia of Bacteria and Archaea VI: Functional Genomics of Type Strains.</title>
        <authorList>
            <person name="Whitman W."/>
        </authorList>
    </citation>
    <scope>NUCLEOTIDE SEQUENCE [LARGE SCALE GENOMIC DNA]</scope>
    <source>
        <strain evidence="3 4">SG_E_30_P1</strain>
    </source>
</reference>
<dbReference type="InterPro" id="IPR050564">
    <property type="entry name" value="F420-G6PD/mer"/>
</dbReference>
<dbReference type="InterPro" id="IPR023907">
    <property type="entry name" value="Non-F420_Flavin_OxRdtase"/>
</dbReference>
<dbReference type="EMBL" id="JARXVQ010000001">
    <property type="protein sequence ID" value="MDH6181449.1"/>
    <property type="molecule type" value="Genomic_DNA"/>
</dbReference>
<accession>A0ABT6KQH2</accession>
<dbReference type="InterPro" id="IPR011251">
    <property type="entry name" value="Luciferase-like_dom"/>
</dbReference>
<keyword evidence="4" id="KW-1185">Reference proteome</keyword>
<protein>
    <submittedName>
        <fullName evidence="3">Non-F420 flavinoid oxidoreductase</fullName>
    </submittedName>
</protein>
<comment type="caution">
    <text evidence="3">The sequence shown here is derived from an EMBL/GenBank/DDBJ whole genome shotgun (WGS) entry which is preliminary data.</text>
</comment>
<dbReference type="PANTHER" id="PTHR43244:SF1">
    <property type="entry name" value="5,10-METHYLENETETRAHYDROMETHANOPTERIN REDUCTASE"/>
    <property type="match status" value="1"/>
</dbReference>
<dbReference type="Pfam" id="PF00296">
    <property type="entry name" value="Bac_luciferase"/>
    <property type="match status" value="1"/>
</dbReference>
<dbReference type="CDD" id="cd01097">
    <property type="entry name" value="Tetrahydromethanopterin_reductase"/>
    <property type="match status" value="1"/>
</dbReference>
<sequence>MAIGFHASHEQLSPASLLEAVQLAESAGFEAAMCSDHFAPWSERQGESGFAWSWLGSALQATSLSFGAVNAPGQRYHPAIIAQALATLGQMYEGRVWVALGSGEALNEHITGEGWPRKELRNQRLLECVEVMRALFDGEVVSHDGLVTVDRAKLWTLPQQKPQLLAAAVSAETARWAGGWADGLATVAQPDDDLTRVIDAYRDGGGAGPLIVQVHVSWAPTDAEALEIAFDQWRNNTFAAPVSWDLETVEAFEVASERVRPEDVAQGVLVSSDPAVHRDTLRRYLDLGFDSVYVHHVGKNQKPFIDTYAQNVLPEFAA</sequence>
<organism evidence="3 4">
    <name type="scientific">Antiquaquibacter oligotrophicus</name>
    <dbReference type="NCBI Taxonomy" id="2880260"/>
    <lineage>
        <taxon>Bacteria</taxon>
        <taxon>Bacillati</taxon>
        <taxon>Actinomycetota</taxon>
        <taxon>Actinomycetes</taxon>
        <taxon>Micrococcales</taxon>
        <taxon>Microbacteriaceae</taxon>
        <taxon>Antiquaquibacter</taxon>
    </lineage>
</organism>
<dbReference type="PANTHER" id="PTHR43244">
    <property type="match status" value="1"/>
</dbReference>
<feature type="domain" description="Luciferase-like" evidence="2">
    <location>
        <begin position="9"/>
        <end position="290"/>
    </location>
</feature>
<evidence type="ECO:0000313" key="3">
    <source>
        <dbReference type="EMBL" id="MDH6181449.1"/>
    </source>
</evidence>
<dbReference type="Gene3D" id="3.20.20.30">
    <property type="entry name" value="Luciferase-like domain"/>
    <property type="match status" value="1"/>
</dbReference>
<name>A0ABT6KQH2_9MICO</name>
<keyword evidence="1" id="KW-0560">Oxidoreductase</keyword>
<proteinExistence type="predicted"/>
<dbReference type="Proteomes" id="UP001160142">
    <property type="component" value="Unassembled WGS sequence"/>
</dbReference>
<dbReference type="SUPFAM" id="SSF51679">
    <property type="entry name" value="Bacterial luciferase-like"/>
    <property type="match status" value="1"/>
</dbReference>
<dbReference type="InterPro" id="IPR019945">
    <property type="entry name" value="F420_G6P_DH-rel"/>
</dbReference>
<gene>
    <name evidence="3" type="ORF">M2152_001631</name>
</gene>
<evidence type="ECO:0000313" key="4">
    <source>
        <dbReference type="Proteomes" id="UP001160142"/>
    </source>
</evidence>
<dbReference type="NCBIfam" id="TIGR03557">
    <property type="entry name" value="F420_G6P_family"/>
    <property type="match status" value="1"/>
</dbReference>
<dbReference type="RefSeq" id="WP_322133764.1">
    <property type="nucleotide sequence ID" value="NZ_CP085036.1"/>
</dbReference>
<evidence type="ECO:0000256" key="1">
    <source>
        <dbReference type="ARBA" id="ARBA00023002"/>
    </source>
</evidence>
<dbReference type="NCBIfam" id="TIGR03885">
    <property type="entry name" value="flavin_revert"/>
    <property type="match status" value="1"/>
</dbReference>
<dbReference type="InterPro" id="IPR036661">
    <property type="entry name" value="Luciferase-like_sf"/>
</dbReference>
<evidence type="ECO:0000259" key="2">
    <source>
        <dbReference type="Pfam" id="PF00296"/>
    </source>
</evidence>